<dbReference type="PROSITE" id="PS50003">
    <property type="entry name" value="PH_DOMAIN"/>
    <property type="match status" value="1"/>
</dbReference>
<dbReference type="PANTHER" id="PTHR15126">
    <property type="entry name" value="SH3-BINDING"/>
    <property type="match status" value="1"/>
</dbReference>
<name>A0A6P8ICX4_ACTTE</name>
<feature type="region of interest" description="Disordered" evidence="3">
    <location>
        <begin position="1"/>
        <end position="31"/>
    </location>
</feature>
<dbReference type="AlphaFoldDB" id="A0A6P8ICX4"/>
<evidence type="ECO:0000256" key="2">
    <source>
        <dbReference type="PROSITE-ProRule" id="PRU00191"/>
    </source>
</evidence>
<feature type="compositionally biased region" description="Polar residues" evidence="3">
    <location>
        <begin position="1"/>
        <end position="10"/>
    </location>
</feature>
<feature type="region of interest" description="Disordered" evidence="3">
    <location>
        <begin position="170"/>
        <end position="191"/>
    </location>
</feature>
<feature type="region of interest" description="Disordered" evidence="3">
    <location>
        <begin position="285"/>
        <end position="354"/>
    </location>
</feature>
<dbReference type="RefSeq" id="XP_031563035.1">
    <property type="nucleotide sequence ID" value="XM_031707175.1"/>
</dbReference>
<evidence type="ECO:0000256" key="3">
    <source>
        <dbReference type="SAM" id="MobiDB-lite"/>
    </source>
</evidence>
<dbReference type="GeneID" id="116298651"/>
<feature type="region of interest" description="Disordered" evidence="3">
    <location>
        <begin position="218"/>
        <end position="243"/>
    </location>
</feature>
<dbReference type="Proteomes" id="UP000515163">
    <property type="component" value="Unplaced"/>
</dbReference>
<organism evidence="6 7">
    <name type="scientific">Actinia tenebrosa</name>
    <name type="common">Australian red waratah sea anemone</name>
    <dbReference type="NCBI Taxonomy" id="6105"/>
    <lineage>
        <taxon>Eukaryota</taxon>
        <taxon>Metazoa</taxon>
        <taxon>Cnidaria</taxon>
        <taxon>Anthozoa</taxon>
        <taxon>Hexacorallia</taxon>
        <taxon>Actiniaria</taxon>
        <taxon>Actiniidae</taxon>
        <taxon>Actinia</taxon>
    </lineage>
</organism>
<proteinExistence type="predicted"/>
<dbReference type="SMART" id="SM00252">
    <property type="entry name" value="SH2"/>
    <property type="match status" value="1"/>
</dbReference>
<dbReference type="InterPro" id="IPR001849">
    <property type="entry name" value="PH_domain"/>
</dbReference>
<sequence>MSINSSSWRGSSLPPFHPRNRMDSNLSENRGRSLTDVSSVLAPKYPEPFLSIPAQVLVQDNCRVHCGMVRKENRFNKWQDRYLVLHKGCLYYYKDSMDKTAQGQFSLSGYRLSTAPEKTKYQWTFKLTHIQPEKRKYFFSAHSEKELTEWLDKIAEDVKEYCEAVGTKPGYSSEPLQESYNSSGSGGSCSSIASGGEDYDYPLVDPPNFNQIREQMRQNSQIARDLAGNSSESDPTYCPPPPEFLQNLNSSIASVTSRTVTEHKNVTIITGGKASVDVSTILKRKDTIREGEPLPPTPPKPAPRVRTLPSRTPVSCTSEVRLDERPQVPPRPTPPKPLPRPPTAGVGPSPVSSATLSEEFDYESDYLPIIANDDDQPMPQPNRTMLERMRPEGNSFKERFTETAPCLAELLPDSAYRTDYDKTDAIPLLLGKEGVYMIHSSTRAETKKALSVCVGDKVKHFILFRNKEGYALDPYGPRFKNKRNLLDYYHENSLPNQDSSRLKQPYK</sequence>
<dbReference type="GO" id="GO:0007165">
    <property type="term" value="P:signal transduction"/>
    <property type="evidence" value="ECO:0007669"/>
    <property type="project" value="InterPro"/>
</dbReference>
<feature type="compositionally biased region" description="Pro residues" evidence="3">
    <location>
        <begin position="293"/>
        <end position="302"/>
    </location>
</feature>
<reference evidence="7" key="1">
    <citation type="submission" date="2025-08" db="UniProtKB">
        <authorList>
            <consortium name="RefSeq"/>
        </authorList>
    </citation>
    <scope>IDENTIFICATION</scope>
    <source>
        <tissue evidence="7">Tentacle</tissue>
    </source>
</reference>
<dbReference type="SUPFAM" id="SSF50729">
    <property type="entry name" value="PH domain-like"/>
    <property type="match status" value="1"/>
</dbReference>
<dbReference type="InterPro" id="IPR000980">
    <property type="entry name" value="SH2"/>
</dbReference>
<keyword evidence="6" id="KW-1185">Reference proteome</keyword>
<dbReference type="InterPro" id="IPR036860">
    <property type="entry name" value="SH2_dom_sf"/>
</dbReference>
<protein>
    <submittedName>
        <fullName evidence="7">SH3 domain-binding protein 2-like</fullName>
    </submittedName>
</protein>
<dbReference type="Pfam" id="PF00169">
    <property type="entry name" value="PH"/>
    <property type="match status" value="1"/>
</dbReference>
<feature type="compositionally biased region" description="Polar residues" evidence="3">
    <location>
        <begin position="218"/>
        <end position="234"/>
    </location>
</feature>
<feature type="compositionally biased region" description="Polar residues" evidence="3">
    <location>
        <begin position="309"/>
        <end position="318"/>
    </location>
</feature>
<dbReference type="OrthoDB" id="10254483at2759"/>
<feature type="domain" description="PH" evidence="5">
    <location>
        <begin position="62"/>
        <end position="159"/>
    </location>
</feature>
<dbReference type="Gene3D" id="3.30.505.10">
    <property type="entry name" value="SH2 domain"/>
    <property type="match status" value="1"/>
</dbReference>
<dbReference type="Gene3D" id="2.30.29.30">
    <property type="entry name" value="Pleckstrin-homology domain (PH domain)/Phosphotyrosine-binding domain (PTB)"/>
    <property type="match status" value="1"/>
</dbReference>
<dbReference type="InterPro" id="IPR011993">
    <property type="entry name" value="PH-like_dom_sf"/>
</dbReference>
<dbReference type="PROSITE" id="PS50001">
    <property type="entry name" value="SH2"/>
    <property type="match status" value="1"/>
</dbReference>
<feature type="compositionally biased region" description="Pro residues" evidence="3">
    <location>
        <begin position="327"/>
        <end position="342"/>
    </location>
</feature>
<keyword evidence="1 2" id="KW-0727">SH2 domain</keyword>
<dbReference type="GO" id="GO:0017124">
    <property type="term" value="F:SH3 domain binding"/>
    <property type="evidence" value="ECO:0007669"/>
    <property type="project" value="TreeGrafter"/>
</dbReference>
<evidence type="ECO:0000259" key="4">
    <source>
        <dbReference type="PROSITE" id="PS50001"/>
    </source>
</evidence>
<accession>A0A6P8ICX4</accession>
<evidence type="ECO:0000313" key="7">
    <source>
        <dbReference type="RefSeq" id="XP_031563035.1"/>
    </source>
</evidence>
<dbReference type="SUPFAM" id="SSF55550">
    <property type="entry name" value="SH2 domain"/>
    <property type="match status" value="1"/>
</dbReference>
<feature type="compositionally biased region" description="Low complexity" evidence="3">
    <location>
        <begin position="179"/>
        <end position="191"/>
    </location>
</feature>
<dbReference type="FunCoup" id="A0A6P8ICX4">
    <property type="interactions" value="183"/>
</dbReference>
<evidence type="ECO:0000313" key="6">
    <source>
        <dbReference type="Proteomes" id="UP000515163"/>
    </source>
</evidence>
<dbReference type="InParanoid" id="A0A6P8ICX4"/>
<evidence type="ECO:0000256" key="1">
    <source>
        <dbReference type="ARBA" id="ARBA00022999"/>
    </source>
</evidence>
<dbReference type="InterPro" id="IPR035848">
    <property type="entry name" value="SH3BP2"/>
</dbReference>
<evidence type="ECO:0000259" key="5">
    <source>
        <dbReference type="PROSITE" id="PS50003"/>
    </source>
</evidence>
<dbReference type="KEGG" id="aten:116298651"/>
<dbReference type="PANTHER" id="PTHR15126:SF4">
    <property type="entry name" value="SH3 DOMAIN-BINDING PROTEIN 2"/>
    <property type="match status" value="1"/>
</dbReference>
<feature type="domain" description="SH2" evidence="4">
    <location>
        <begin position="415"/>
        <end position="506"/>
    </location>
</feature>
<gene>
    <name evidence="7" type="primary">LOC116298651</name>
</gene>
<dbReference type="SMART" id="SM00233">
    <property type="entry name" value="PH"/>
    <property type="match status" value="1"/>
</dbReference>